<gene>
    <name evidence="2" type="ORF">B0A64_18635</name>
</gene>
<keyword evidence="1" id="KW-0732">Signal</keyword>
<organism evidence="2 3">
    <name type="scientific">Flavobacterium araucananum</name>
    <dbReference type="NCBI Taxonomy" id="946678"/>
    <lineage>
        <taxon>Bacteria</taxon>
        <taxon>Pseudomonadati</taxon>
        <taxon>Bacteroidota</taxon>
        <taxon>Flavobacteriia</taxon>
        <taxon>Flavobacteriales</taxon>
        <taxon>Flavobacteriaceae</taxon>
        <taxon>Flavobacterium</taxon>
    </lineage>
</organism>
<dbReference type="RefSeq" id="WP_089481009.1">
    <property type="nucleotide sequence ID" value="NZ_MUGS01000044.1"/>
</dbReference>
<dbReference type="AlphaFoldDB" id="A0A227NZN0"/>
<evidence type="ECO:0000313" key="2">
    <source>
        <dbReference type="EMBL" id="OXG02285.1"/>
    </source>
</evidence>
<comment type="caution">
    <text evidence="2">The sequence shown here is derived from an EMBL/GenBank/DDBJ whole genome shotgun (WGS) entry which is preliminary data.</text>
</comment>
<sequence>MKKLYLILALILFMSCNSDDSDTSIKKSLEGKWSLVQTSGGITGSTDTPESLNAVIYIEFSGSTLKEYSNGKLTHENTFAIKTQKSIFGEDRPMIVSDNPDKYFIPKSFKIEGNNLYLSDECADCFGSSYTRIK</sequence>
<evidence type="ECO:0000313" key="3">
    <source>
        <dbReference type="Proteomes" id="UP000214684"/>
    </source>
</evidence>
<name>A0A227NZN0_9FLAO</name>
<dbReference type="PROSITE" id="PS51257">
    <property type="entry name" value="PROKAR_LIPOPROTEIN"/>
    <property type="match status" value="1"/>
</dbReference>
<dbReference type="EMBL" id="MUGS01000044">
    <property type="protein sequence ID" value="OXG02285.1"/>
    <property type="molecule type" value="Genomic_DNA"/>
</dbReference>
<protein>
    <recommendedName>
        <fullName evidence="4">Lipocalin-like domain-containing protein</fullName>
    </recommendedName>
</protein>
<feature type="signal peptide" evidence="1">
    <location>
        <begin position="1"/>
        <end position="20"/>
    </location>
</feature>
<reference evidence="2 3" key="1">
    <citation type="submission" date="2016-11" db="EMBL/GenBank/DDBJ databases">
        <title>Whole genomes of Flavobacteriaceae.</title>
        <authorList>
            <person name="Stine C."/>
            <person name="Li C."/>
            <person name="Tadesse D."/>
        </authorList>
    </citation>
    <scope>NUCLEOTIDE SEQUENCE [LARGE SCALE GENOMIC DNA]</scope>
    <source>
        <strain evidence="2 3">DSM 24704</strain>
    </source>
</reference>
<keyword evidence="3" id="KW-1185">Reference proteome</keyword>
<accession>A0A227NZN0</accession>
<dbReference type="OrthoDB" id="1118927at2"/>
<feature type="chain" id="PRO_5030039192" description="Lipocalin-like domain-containing protein" evidence="1">
    <location>
        <begin position="21"/>
        <end position="134"/>
    </location>
</feature>
<dbReference type="Proteomes" id="UP000214684">
    <property type="component" value="Unassembled WGS sequence"/>
</dbReference>
<evidence type="ECO:0008006" key="4">
    <source>
        <dbReference type="Google" id="ProtNLM"/>
    </source>
</evidence>
<proteinExistence type="predicted"/>
<evidence type="ECO:0000256" key="1">
    <source>
        <dbReference type="SAM" id="SignalP"/>
    </source>
</evidence>